<comment type="subcellular location">
    <subcellularLocation>
        <location evidence="1">Secreted</location>
        <location evidence="1">Cell wall</location>
        <topology evidence="1">Peptidoglycan-anchor</topology>
    </subcellularLocation>
</comment>
<keyword evidence="4" id="KW-0732">Signal</keyword>
<evidence type="ECO:0000313" key="10">
    <source>
        <dbReference type="Proteomes" id="UP001303701"/>
    </source>
</evidence>
<keyword evidence="7" id="KW-1133">Transmembrane helix</keyword>
<dbReference type="SUPFAM" id="SSF158911">
    <property type="entry name" value="NEAT domain-like"/>
    <property type="match status" value="5"/>
</dbReference>
<evidence type="ECO:0000313" key="9">
    <source>
        <dbReference type="EMBL" id="WNF32806.1"/>
    </source>
</evidence>
<feature type="transmembrane region" description="Helical" evidence="7">
    <location>
        <begin position="896"/>
        <end position="914"/>
    </location>
</feature>
<keyword evidence="2" id="KW-0134">Cell wall</keyword>
<dbReference type="GeneID" id="301127593"/>
<name>A0ABY9WHK8_9BACI</name>
<protein>
    <submittedName>
        <fullName evidence="9">NEAT domain-containing protein</fullName>
    </submittedName>
</protein>
<keyword evidence="5" id="KW-0572">Peptidoglycan-anchor</keyword>
<evidence type="ECO:0000259" key="8">
    <source>
        <dbReference type="PROSITE" id="PS50978"/>
    </source>
</evidence>
<feature type="region of interest" description="Disordered" evidence="6">
    <location>
        <begin position="154"/>
        <end position="202"/>
    </location>
</feature>
<feature type="compositionally biased region" description="Acidic residues" evidence="6">
    <location>
        <begin position="525"/>
        <end position="539"/>
    </location>
</feature>
<dbReference type="PANTHER" id="PTHR37824">
    <property type="entry name" value="IRON-REGULATED SURFACE DETERMINANT PROTEIN C"/>
    <property type="match status" value="1"/>
</dbReference>
<gene>
    <name evidence="9" type="ORF">RI196_16485</name>
</gene>
<keyword evidence="7" id="KW-0472">Membrane</keyword>
<dbReference type="NCBIfam" id="TIGR03063">
    <property type="entry name" value="srtB_target"/>
    <property type="match status" value="1"/>
</dbReference>
<evidence type="ECO:0000256" key="2">
    <source>
        <dbReference type="ARBA" id="ARBA00022512"/>
    </source>
</evidence>
<evidence type="ECO:0000256" key="5">
    <source>
        <dbReference type="ARBA" id="ARBA00023088"/>
    </source>
</evidence>
<feature type="region of interest" description="Disordered" evidence="6">
    <location>
        <begin position="657"/>
        <end position="704"/>
    </location>
</feature>
<feature type="region of interest" description="Disordered" evidence="6">
    <location>
        <begin position="484"/>
        <end position="543"/>
    </location>
</feature>
<feature type="compositionally biased region" description="Acidic residues" evidence="6">
    <location>
        <begin position="328"/>
        <end position="362"/>
    </location>
</feature>
<evidence type="ECO:0000256" key="1">
    <source>
        <dbReference type="ARBA" id="ARBA00004168"/>
    </source>
</evidence>
<dbReference type="InterPro" id="IPR006635">
    <property type="entry name" value="NEAT_dom"/>
</dbReference>
<feature type="domain" description="NEAT" evidence="8">
    <location>
        <begin position="537"/>
        <end position="658"/>
    </location>
</feature>
<evidence type="ECO:0000256" key="7">
    <source>
        <dbReference type="SAM" id="Phobius"/>
    </source>
</evidence>
<dbReference type="PANTHER" id="PTHR37824:SF1">
    <property type="entry name" value="IRON-REGULATED SURFACE DETERMINANT PROTEIN C"/>
    <property type="match status" value="1"/>
</dbReference>
<proteinExistence type="predicted"/>
<keyword evidence="3" id="KW-0964">Secreted</keyword>
<feature type="region of interest" description="Disordered" evidence="6">
    <location>
        <begin position="824"/>
        <end position="886"/>
    </location>
</feature>
<dbReference type="InterPro" id="IPR050436">
    <property type="entry name" value="IsdA"/>
</dbReference>
<feature type="domain" description="NEAT" evidence="8">
    <location>
        <begin position="204"/>
        <end position="334"/>
    </location>
</feature>
<dbReference type="CDD" id="cd06920">
    <property type="entry name" value="NEAT"/>
    <property type="match status" value="5"/>
</dbReference>
<evidence type="ECO:0000256" key="6">
    <source>
        <dbReference type="SAM" id="MobiDB-lite"/>
    </source>
</evidence>
<feature type="compositionally biased region" description="Acidic residues" evidence="6">
    <location>
        <begin position="490"/>
        <end position="510"/>
    </location>
</feature>
<reference evidence="9 10" key="1">
    <citation type="submission" date="2023-09" db="EMBL/GenBank/DDBJ databases">
        <title>Different Types of Thermotolerant Ring-Cleaving Dioxygenases derived from Aeribacillus composti HB-1 applied for multiple aromatic hydrocarbons removal.</title>
        <authorList>
            <person name="Cao L."/>
            <person name="Li M."/>
            <person name="Ma T."/>
        </authorList>
    </citation>
    <scope>NUCLEOTIDE SEQUENCE [LARGE SCALE GENOMIC DNA]</scope>
    <source>
        <strain evidence="9 10">HB-1</strain>
    </source>
</reference>
<feature type="domain" description="NEAT" evidence="8">
    <location>
        <begin position="706"/>
        <end position="827"/>
    </location>
</feature>
<sequence>MKKRIRKFFAIFMVFLLLLPTVKIQPVFAESALADGEYTIGFRVLKNGTEDTSTMDGYTVKPAGLTVQNGKTYVSVTLKSSEWIKTFQVERNGEYVDAEVVSTNEAENTRVVKFEVDDLTKKLNVQTRVAVPGVYDTVHTVQFQFDVNSITPVQAEQPEEGGQEPENPGQEDGEEPKDPTPGDTEPNPQPGEDGNQDEQPADQLQDGEYTIGFRVLKNGTEDTSTMDGYTVKPAGLTVQNGKKYVSVTLKSSEWIKTFQVERNGEYVDAEVVSTNEAENTRVVKFEVDDLTKKLNVQTRVAVPGVYDTVHTVQFLFDVDSITPVQDGQPDEGGQEPENPGQEDGEEPKDPAPGEDGDQDEQPGEQVQDGEYTIDLTVFKNGTDDISSMDNYTEKPARLTVQNGKKYVSVTLKSSSLIKSFKVERNGEYVDAEVVSTNVEKNTRVVKFEVDDLTKKLNAQLTVSVPNMYEMTHTVQFKFDVDSITPVQDGQPEEGGQEPENPGQEDGEEPNDPAPGDNEPNPQPGEDGDQDEQPAEELQDGEYTIDFKVLKDKTEDISMMDGYTVKPAHLSVKDGKKYVSVTLKNSGWIKTFQVERNGQYVDAEVVSTNDVEDTRVVKFEVDDLTKKLNVQTRVVIPQYGYDGSYTVQIQFDVDSIKPVKKDQPDEDGQKPEDPGKDPGTNKPGDNPSNNNNQNSGNNNGGQTRNELADGLYTVEFTVLKNGTEEPSMVNDYVVSPALLTVKNGQLDVAFTLLKSSWITKLQVERNGQYQDVEVRSKNEKEDTRVVGFPIEDLSKKVNAKIKVDIPDLQYHNTYDIQIAFDPDSVKPYDGTGVPTKNTNSTDQDQNQNQDQNQQNSNSDDDSLTFNRDADQQSTDDDASNNSNNSTVNAKTADLSQIGLYLALLLGSLAIIVWKNRSRLLIHLKK</sequence>
<feature type="compositionally biased region" description="Low complexity" evidence="6">
    <location>
        <begin position="680"/>
        <end position="701"/>
    </location>
</feature>
<feature type="compositionally biased region" description="Low complexity" evidence="6">
    <location>
        <begin position="836"/>
        <end position="856"/>
    </location>
</feature>
<dbReference type="Pfam" id="PF05031">
    <property type="entry name" value="NEAT"/>
    <property type="match status" value="5"/>
</dbReference>
<dbReference type="Gene3D" id="2.60.40.1850">
    <property type="match status" value="5"/>
</dbReference>
<feature type="region of interest" description="Disordered" evidence="6">
    <location>
        <begin position="322"/>
        <end position="371"/>
    </location>
</feature>
<dbReference type="SMART" id="SM00725">
    <property type="entry name" value="NEAT"/>
    <property type="match status" value="5"/>
</dbReference>
<dbReference type="EMBL" id="CP134501">
    <property type="protein sequence ID" value="WNF32806.1"/>
    <property type="molecule type" value="Genomic_DNA"/>
</dbReference>
<dbReference type="InterPro" id="IPR017502">
    <property type="entry name" value="Sortase_SrtB_target"/>
</dbReference>
<dbReference type="Proteomes" id="UP001303701">
    <property type="component" value="Chromosome"/>
</dbReference>
<evidence type="ECO:0000256" key="3">
    <source>
        <dbReference type="ARBA" id="ARBA00022525"/>
    </source>
</evidence>
<dbReference type="PROSITE" id="PS50978">
    <property type="entry name" value="NEAT"/>
    <property type="match status" value="5"/>
</dbReference>
<keyword evidence="10" id="KW-1185">Reference proteome</keyword>
<keyword evidence="7" id="KW-0812">Transmembrane</keyword>
<feature type="compositionally biased region" description="Acidic residues" evidence="6">
    <location>
        <begin position="157"/>
        <end position="175"/>
    </location>
</feature>
<feature type="domain" description="NEAT" evidence="8">
    <location>
        <begin position="33"/>
        <end position="163"/>
    </location>
</feature>
<evidence type="ECO:0000256" key="4">
    <source>
        <dbReference type="ARBA" id="ARBA00022729"/>
    </source>
</evidence>
<feature type="domain" description="NEAT" evidence="8">
    <location>
        <begin position="366"/>
        <end position="488"/>
    </location>
</feature>
<accession>A0ABY9WHK8</accession>
<organism evidence="9 10">
    <name type="scientific">Aeribacillus composti</name>
    <dbReference type="NCBI Taxonomy" id="1868734"/>
    <lineage>
        <taxon>Bacteria</taxon>
        <taxon>Bacillati</taxon>
        <taxon>Bacillota</taxon>
        <taxon>Bacilli</taxon>
        <taxon>Bacillales</taxon>
        <taxon>Bacillaceae</taxon>
        <taxon>Aeribacillus</taxon>
    </lineage>
</organism>
<feature type="compositionally biased region" description="Basic and acidic residues" evidence="6">
    <location>
        <begin position="657"/>
        <end position="675"/>
    </location>
</feature>
<dbReference type="InterPro" id="IPR037250">
    <property type="entry name" value="NEAT_dom_sf"/>
</dbReference>
<dbReference type="RefSeq" id="WP_311066558.1">
    <property type="nucleotide sequence ID" value="NZ_CP134501.1"/>
</dbReference>